<keyword evidence="3" id="KW-1185">Reference proteome</keyword>
<dbReference type="Proteomes" id="UP000317951">
    <property type="component" value="Unassembled WGS sequence"/>
</dbReference>
<reference evidence="2 4" key="2">
    <citation type="submission" date="2019-06" db="EMBL/GenBank/DDBJ databases">
        <title>Pseudomonas bimorpha sp. nov. isolated from bovine raw milk and skim milk concentrate.</title>
        <authorList>
            <person name="Hofmann K."/>
            <person name="Huptas C."/>
            <person name="Doll E."/>
            <person name="Scherer S."/>
            <person name="Wenning M."/>
        </authorList>
    </citation>
    <scope>NUCLEOTIDE SEQUENCE [LARGE SCALE GENOMIC DNA]</scope>
    <source>
        <strain evidence="2 4">DSM 17835</strain>
    </source>
</reference>
<dbReference type="GeneID" id="78552319"/>
<evidence type="ECO:0000313" key="3">
    <source>
        <dbReference type="Proteomes" id="UP000182858"/>
    </source>
</evidence>
<dbReference type="RefSeq" id="WP_010565766.1">
    <property type="nucleotide sequence ID" value="NZ_JAQKGS010000012.1"/>
</dbReference>
<gene>
    <name evidence="2" type="ORF">FIV36_07060</name>
    <name evidence="1" type="ORF">SAMN05216591_0803</name>
</gene>
<dbReference type="OrthoDB" id="6993405at2"/>
<dbReference type="EMBL" id="LT629689">
    <property type="protein sequence ID" value="SDE74422.1"/>
    <property type="molecule type" value="Genomic_DNA"/>
</dbReference>
<accession>A0A5C5QLT4</accession>
<dbReference type="AlphaFoldDB" id="A0A5C5QLT4"/>
<evidence type="ECO:0000313" key="4">
    <source>
        <dbReference type="Proteomes" id="UP000317951"/>
    </source>
</evidence>
<organism evidence="2 4">
    <name type="scientific">Pseudomonas extremaustralis</name>
    <dbReference type="NCBI Taxonomy" id="359110"/>
    <lineage>
        <taxon>Bacteria</taxon>
        <taxon>Pseudomonadati</taxon>
        <taxon>Pseudomonadota</taxon>
        <taxon>Gammaproteobacteria</taxon>
        <taxon>Pseudomonadales</taxon>
        <taxon>Pseudomonadaceae</taxon>
        <taxon>Pseudomonas</taxon>
    </lineage>
</organism>
<dbReference type="Proteomes" id="UP000182858">
    <property type="component" value="Chromosome I"/>
</dbReference>
<name>A0A5C5QLT4_9PSED</name>
<reference evidence="1 3" key="1">
    <citation type="submission" date="2016-10" db="EMBL/GenBank/DDBJ databases">
        <authorList>
            <person name="Varghese N."/>
            <person name="Submissions S."/>
        </authorList>
    </citation>
    <scope>NUCLEOTIDE SEQUENCE [LARGE SCALE GENOMIC DNA]</scope>
    <source>
        <strain evidence="1 3">DSM 17835</strain>
    </source>
</reference>
<protein>
    <submittedName>
        <fullName evidence="2">Uncharacterized protein</fullName>
    </submittedName>
</protein>
<sequence length="150" mass="16700">MFQVHKKGFVPGRKMVDGLVPYDFFCEDSPAINLFVFTGAATPDATVEEQTLWGFTRLERFEAMTGALVSNKRHAGWFQSVNVLTGPNQNGTQSVKFQRVLKIIKHASATRKADYEILTDEGDIYFTRQTVAADSAQTVIYSAESSPRSV</sequence>
<dbReference type="EMBL" id="VFET01000004">
    <property type="protein sequence ID" value="TWS06121.1"/>
    <property type="molecule type" value="Genomic_DNA"/>
</dbReference>
<proteinExistence type="predicted"/>
<evidence type="ECO:0000313" key="2">
    <source>
        <dbReference type="EMBL" id="TWS06121.1"/>
    </source>
</evidence>
<evidence type="ECO:0000313" key="1">
    <source>
        <dbReference type="EMBL" id="SDE74422.1"/>
    </source>
</evidence>